<dbReference type="Gene3D" id="1.20.900.10">
    <property type="entry name" value="Dbl homology (DH) domain"/>
    <property type="match status" value="1"/>
</dbReference>
<evidence type="ECO:0000259" key="10">
    <source>
        <dbReference type="PROSITE" id="PS50010"/>
    </source>
</evidence>
<dbReference type="Ensembl" id="ENSMAMT00000057893.1">
    <property type="protein sequence ID" value="ENSMAMP00000039927.1"/>
    <property type="gene ID" value="ENSMAMG00000020415.2"/>
</dbReference>
<feature type="signal peptide" evidence="7">
    <location>
        <begin position="1"/>
        <end position="20"/>
    </location>
</feature>
<sequence length="833" mass="95376">FFFCLFVFFQTLDFRCHTNAVTVVQFMMSTLNFICKISGGALKKKLVPISKVELDQEKGLEMRKWVLSGILASEETYLSHLEALLIPMKPLRAAATTSQPMLTIQEIETIFFKVPELHEIHKDFYDALLPRIQDWSHQQCVGDLFQKLASQLGVYRAFVDNYKVAVETADKCCQANAQFAEISENLKVKSTKDCKDQSSKNSLETLLYKPVDRVTRSTLVLHDLLKHTPSSHPDYPHLQDALRISQNFLSSINEEITPRRQSMTVKKGENRQLLRDRFMVELVEGSRKLRHIFLFTDLLLCAKLKKQAAGKGQQYDCKWYIPLADLTFQTIEDCESTPIPLIQDEEIDAMKIKISQIKSEIQREKRTTKGPKVIERLRKKLSEQESLLLLMSPNMAFRVANRNGKGFTFLISSDYERAEWRDIIREQQKKCFKSFSLTSLELQMLTNSCVKLQTVHTIPMTMNKEDDESSGLYGFLNVIIHSASGIKQSLNLYCSLEVDSFGYFVNKAKTRVYRDSTEPNWNEEFEIELEGSQTLRLLCYEKCCNKTKQSKEDGEVTDKIMAKGQIKLDPQTLQNKDWQRTVITMNGIEVKLSMKFTSREFSLKRMPSRKQSGVFGVKINVVTKRERSKVPLIVRQCVEEIERRGMEEVGIYRVSGVATDIQALKAAFDSNNKDVSVMMREMDVNAIAGTLKLYFRELPEPLFTDELYPNFAGGIALSDSVAKESCMVNLLLSLPEPNFVTFLFLLDHLKRVAEIESINKMSLHNLATVFGPTLLRPSEKDSKISNSSQPISMNDSWSLEVMAQVQVLLYFLQLESIPTPDSKRQSLLFSTEV</sequence>
<dbReference type="AlphaFoldDB" id="A0A7N8WSQ3"/>
<dbReference type="InterPro" id="IPR037769">
    <property type="entry name" value="Abr/Bcr"/>
</dbReference>
<dbReference type="SUPFAM" id="SSF48350">
    <property type="entry name" value="GTPase activation domain, GAP"/>
    <property type="match status" value="1"/>
</dbReference>
<dbReference type="CDD" id="cd04387">
    <property type="entry name" value="RhoGAP_Bcr"/>
    <property type="match status" value="1"/>
</dbReference>
<accession>A0A7N8WSQ3</accession>
<dbReference type="InterPro" id="IPR035899">
    <property type="entry name" value="DBL_dom_sf"/>
</dbReference>
<dbReference type="Gene3D" id="1.10.555.10">
    <property type="entry name" value="Rho GTPase activation protein"/>
    <property type="match status" value="1"/>
</dbReference>
<dbReference type="InterPro" id="IPR001849">
    <property type="entry name" value="PH_domain"/>
</dbReference>
<dbReference type="GO" id="GO:0016020">
    <property type="term" value="C:membrane"/>
    <property type="evidence" value="ECO:0007669"/>
    <property type="project" value="TreeGrafter"/>
</dbReference>
<dbReference type="InterPro" id="IPR000219">
    <property type="entry name" value="DH_dom"/>
</dbReference>
<feature type="chain" id="PRO_5031261081" evidence="7">
    <location>
        <begin position="21"/>
        <end position="833"/>
    </location>
</feature>
<feature type="domain" description="Rho-GAP" evidence="11">
    <location>
        <begin position="617"/>
        <end position="810"/>
    </location>
</feature>
<keyword evidence="13" id="KW-1185">Reference proteome</keyword>
<dbReference type="PROSITE" id="PS50010">
    <property type="entry name" value="DH_2"/>
    <property type="match status" value="1"/>
</dbReference>
<keyword evidence="3" id="KW-0343">GTPase activation</keyword>
<dbReference type="SUPFAM" id="SSF48065">
    <property type="entry name" value="DBL homology domain (DH-domain)"/>
    <property type="match status" value="1"/>
</dbReference>
<dbReference type="PROSITE" id="PS50003">
    <property type="entry name" value="PH_DOMAIN"/>
    <property type="match status" value="1"/>
</dbReference>
<evidence type="ECO:0000256" key="7">
    <source>
        <dbReference type="SAM" id="SignalP"/>
    </source>
</evidence>
<dbReference type="GO" id="GO:0043197">
    <property type="term" value="C:dendritic spine"/>
    <property type="evidence" value="ECO:0007669"/>
    <property type="project" value="UniProtKB-SubCell"/>
</dbReference>
<proteinExistence type="predicted"/>
<dbReference type="GO" id="GO:0005085">
    <property type="term" value="F:guanyl-nucleotide exchange factor activity"/>
    <property type="evidence" value="ECO:0007669"/>
    <property type="project" value="UniProtKB-KW"/>
</dbReference>
<name>A0A7N8WSQ3_9TELE</name>
<dbReference type="PROSITE" id="PS50004">
    <property type="entry name" value="C2"/>
    <property type="match status" value="1"/>
</dbReference>
<keyword evidence="7" id="KW-0732">Signal</keyword>
<dbReference type="PANTHER" id="PTHR23182:SF3">
    <property type="entry name" value="BREAKPOINT CLUSTER REGION PROTEIN"/>
    <property type="match status" value="1"/>
</dbReference>
<feature type="domain" description="DH" evidence="10">
    <location>
        <begin position="62"/>
        <end position="255"/>
    </location>
</feature>
<dbReference type="GO" id="GO:0005096">
    <property type="term" value="F:GTPase activator activity"/>
    <property type="evidence" value="ECO:0007669"/>
    <property type="project" value="UniProtKB-KW"/>
</dbReference>
<evidence type="ECO:0000256" key="1">
    <source>
        <dbReference type="ARBA" id="ARBA00004489"/>
    </source>
</evidence>
<reference evidence="12" key="1">
    <citation type="submission" date="2025-08" db="UniProtKB">
        <authorList>
            <consortium name="Ensembl"/>
        </authorList>
    </citation>
    <scope>IDENTIFICATION</scope>
</reference>
<dbReference type="Pfam" id="PF19057">
    <property type="entry name" value="PH_19"/>
    <property type="match status" value="1"/>
</dbReference>
<dbReference type="CDD" id="cd08686">
    <property type="entry name" value="C2_ABR"/>
    <property type="match status" value="1"/>
</dbReference>
<keyword evidence="6" id="KW-0966">Cell projection</keyword>
<dbReference type="Pfam" id="PF00168">
    <property type="entry name" value="C2"/>
    <property type="match status" value="1"/>
</dbReference>
<dbReference type="InterPro" id="IPR011993">
    <property type="entry name" value="PH-like_dom_sf"/>
</dbReference>
<dbReference type="SMART" id="SM00324">
    <property type="entry name" value="RhoGAP"/>
    <property type="match status" value="1"/>
</dbReference>
<evidence type="ECO:0000256" key="3">
    <source>
        <dbReference type="ARBA" id="ARBA00022468"/>
    </source>
</evidence>
<keyword evidence="5" id="KW-0770">Synapse</keyword>
<dbReference type="GO" id="GO:0030424">
    <property type="term" value="C:axon"/>
    <property type="evidence" value="ECO:0007669"/>
    <property type="project" value="UniProtKB-SubCell"/>
</dbReference>
<evidence type="ECO:0000259" key="8">
    <source>
        <dbReference type="PROSITE" id="PS50003"/>
    </source>
</evidence>
<dbReference type="GeneTree" id="ENSGT00940000153491"/>
<dbReference type="InterPro" id="IPR008936">
    <property type="entry name" value="Rho_GTPase_activation_prot"/>
</dbReference>
<evidence type="ECO:0000256" key="2">
    <source>
        <dbReference type="ARBA" id="ARBA00004552"/>
    </source>
</evidence>
<dbReference type="Pfam" id="PF00621">
    <property type="entry name" value="RhoGEF"/>
    <property type="match status" value="1"/>
</dbReference>
<dbReference type="GO" id="GO:0035556">
    <property type="term" value="P:intracellular signal transduction"/>
    <property type="evidence" value="ECO:0007669"/>
    <property type="project" value="InterPro"/>
</dbReference>
<feature type="domain" description="C2" evidence="9">
    <location>
        <begin position="456"/>
        <end position="583"/>
    </location>
</feature>
<evidence type="ECO:0000313" key="12">
    <source>
        <dbReference type="Ensembl" id="ENSMAMP00000039927.1"/>
    </source>
</evidence>
<evidence type="ECO:0000256" key="4">
    <source>
        <dbReference type="ARBA" id="ARBA00022658"/>
    </source>
</evidence>
<dbReference type="InterPro" id="IPR000008">
    <property type="entry name" value="C2_dom"/>
</dbReference>
<feature type="domain" description="PH" evidence="8">
    <location>
        <begin position="272"/>
        <end position="429"/>
    </location>
</feature>
<evidence type="ECO:0000313" key="13">
    <source>
        <dbReference type="Proteomes" id="UP000261640"/>
    </source>
</evidence>
<evidence type="ECO:0000256" key="6">
    <source>
        <dbReference type="ARBA" id="ARBA00023273"/>
    </source>
</evidence>
<dbReference type="Gene3D" id="2.30.29.30">
    <property type="entry name" value="Pleckstrin-homology domain (PH domain)/Phosphotyrosine-binding domain (PTB)"/>
    <property type="match status" value="1"/>
</dbReference>
<comment type="subcellular location">
    <subcellularLocation>
        <location evidence="1">Cell projection</location>
        <location evidence="1">Axon</location>
    </subcellularLocation>
    <subcellularLocation>
        <location evidence="2">Cell projection</location>
        <location evidence="2">Dendritic spine</location>
    </subcellularLocation>
</comment>
<dbReference type="InterPro" id="IPR001331">
    <property type="entry name" value="GDS_CDC24_CS"/>
</dbReference>
<evidence type="ECO:0000259" key="11">
    <source>
        <dbReference type="PROSITE" id="PS50238"/>
    </source>
</evidence>
<dbReference type="FunFam" id="2.60.40.150:FF:000057">
    <property type="entry name" value="active breakpoint cluster region-related protein isoform X1"/>
    <property type="match status" value="1"/>
</dbReference>
<dbReference type="CDD" id="cd00160">
    <property type="entry name" value="RhoGEF"/>
    <property type="match status" value="1"/>
</dbReference>
<dbReference type="Gene3D" id="2.60.40.150">
    <property type="entry name" value="C2 domain"/>
    <property type="match status" value="1"/>
</dbReference>
<dbReference type="InterPro" id="IPR035892">
    <property type="entry name" value="C2_domain_sf"/>
</dbReference>
<dbReference type="Proteomes" id="UP000261640">
    <property type="component" value="Unplaced"/>
</dbReference>
<dbReference type="SMART" id="SM00233">
    <property type="entry name" value="PH"/>
    <property type="match status" value="1"/>
</dbReference>
<dbReference type="Pfam" id="PF00620">
    <property type="entry name" value="RhoGAP"/>
    <property type="match status" value="1"/>
</dbReference>
<dbReference type="PANTHER" id="PTHR23182">
    <property type="entry name" value="BREAKPOINT CLUSTER REGION PROTEIN BCR"/>
    <property type="match status" value="1"/>
</dbReference>
<keyword evidence="4" id="KW-0344">Guanine-nucleotide releasing factor</keyword>
<protein>
    <submittedName>
        <fullName evidence="12">Uncharacterized protein</fullName>
    </submittedName>
</protein>
<dbReference type="SUPFAM" id="SSF50729">
    <property type="entry name" value="PH domain-like"/>
    <property type="match status" value="1"/>
</dbReference>
<dbReference type="PROSITE" id="PS50238">
    <property type="entry name" value="RHOGAP"/>
    <property type="match status" value="1"/>
</dbReference>
<dbReference type="FunFam" id="1.10.555.10:FF:000004">
    <property type="entry name" value="active breakpoint cluster region-related protein-like"/>
    <property type="match status" value="1"/>
</dbReference>
<dbReference type="InterPro" id="IPR000198">
    <property type="entry name" value="RhoGAP_dom"/>
</dbReference>
<organism evidence="12 13">
    <name type="scientific">Mastacembelus armatus</name>
    <name type="common">zig-zag eel</name>
    <dbReference type="NCBI Taxonomy" id="205130"/>
    <lineage>
        <taxon>Eukaryota</taxon>
        <taxon>Metazoa</taxon>
        <taxon>Chordata</taxon>
        <taxon>Craniata</taxon>
        <taxon>Vertebrata</taxon>
        <taxon>Euteleostomi</taxon>
        <taxon>Actinopterygii</taxon>
        <taxon>Neopterygii</taxon>
        <taxon>Teleostei</taxon>
        <taxon>Neoteleostei</taxon>
        <taxon>Acanthomorphata</taxon>
        <taxon>Anabantaria</taxon>
        <taxon>Synbranchiformes</taxon>
        <taxon>Mastacembelidae</taxon>
        <taxon>Mastacembelus</taxon>
    </lineage>
</organism>
<dbReference type="SUPFAM" id="SSF49562">
    <property type="entry name" value="C2 domain (Calcium/lipid-binding domain, CaLB)"/>
    <property type="match status" value="1"/>
</dbReference>
<evidence type="ECO:0000259" key="9">
    <source>
        <dbReference type="PROSITE" id="PS50004"/>
    </source>
</evidence>
<dbReference type="SMART" id="SM00239">
    <property type="entry name" value="C2"/>
    <property type="match status" value="1"/>
</dbReference>
<reference evidence="12" key="2">
    <citation type="submission" date="2025-09" db="UniProtKB">
        <authorList>
            <consortium name="Ensembl"/>
        </authorList>
    </citation>
    <scope>IDENTIFICATION</scope>
</reference>
<dbReference type="SMART" id="SM00325">
    <property type="entry name" value="RhoGEF"/>
    <property type="match status" value="1"/>
</dbReference>
<evidence type="ECO:0000256" key="5">
    <source>
        <dbReference type="ARBA" id="ARBA00023018"/>
    </source>
</evidence>
<dbReference type="PROSITE" id="PS00741">
    <property type="entry name" value="DH_1"/>
    <property type="match status" value="1"/>
</dbReference>